<feature type="transmembrane region" description="Helical" evidence="5">
    <location>
        <begin position="187"/>
        <end position="208"/>
    </location>
</feature>
<gene>
    <name evidence="7" type="ORF">LXT13_14875</name>
</gene>
<dbReference type="SUPFAM" id="SSF58104">
    <property type="entry name" value="Methyl-accepting chemotaxis protein (MCP) signaling domain"/>
    <property type="match status" value="1"/>
</dbReference>
<keyword evidence="5" id="KW-1133">Transmembrane helix</keyword>
<dbReference type="InterPro" id="IPR051310">
    <property type="entry name" value="MCP_chemotaxis"/>
</dbReference>
<evidence type="ECO:0000256" key="2">
    <source>
        <dbReference type="ARBA" id="ARBA00029447"/>
    </source>
</evidence>
<dbReference type="CDD" id="cd11386">
    <property type="entry name" value="MCP_signal"/>
    <property type="match status" value="1"/>
</dbReference>
<comment type="similarity">
    <text evidence="2">Belongs to the methyl-accepting chemotaxis (MCP) protein family.</text>
</comment>
<dbReference type="EMBL" id="JAJTWU010000005">
    <property type="protein sequence ID" value="MCE4555688.1"/>
    <property type="molecule type" value="Genomic_DNA"/>
</dbReference>
<dbReference type="Pfam" id="PF00015">
    <property type="entry name" value="MCPsignal"/>
    <property type="match status" value="1"/>
</dbReference>
<name>A0ABS8XY92_9BURK</name>
<accession>A0ABS8XY92</accession>
<protein>
    <submittedName>
        <fullName evidence="7">Methyl-accepting chemotaxis protein</fullName>
    </submittedName>
</protein>
<evidence type="ECO:0000256" key="5">
    <source>
        <dbReference type="SAM" id="Phobius"/>
    </source>
</evidence>
<comment type="caution">
    <text evidence="7">The sequence shown here is derived from an EMBL/GenBank/DDBJ whole genome shotgun (WGS) entry which is preliminary data.</text>
</comment>
<proteinExistence type="inferred from homology"/>
<keyword evidence="3" id="KW-0807">Transducer</keyword>
<dbReference type="RefSeq" id="WP_233372734.1">
    <property type="nucleotide sequence ID" value="NZ_JAJTWU010000005.1"/>
</dbReference>
<dbReference type="PRINTS" id="PR00260">
    <property type="entry name" value="CHEMTRNSDUCR"/>
</dbReference>
<evidence type="ECO:0000313" key="8">
    <source>
        <dbReference type="Proteomes" id="UP001200741"/>
    </source>
</evidence>
<dbReference type="Gene3D" id="1.10.287.950">
    <property type="entry name" value="Methyl-accepting chemotaxis protein"/>
    <property type="match status" value="1"/>
</dbReference>
<dbReference type="PANTHER" id="PTHR43531">
    <property type="entry name" value="PROTEIN ICFG"/>
    <property type="match status" value="1"/>
</dbReference>
<keyword evidence="5" id="KW-0812">Transmembrane</keyword>
<evidence type="ECO:0000256" key="4">
    <source>
        <dbReference type="SAM" id="Coils"/>
    </source>
</evidence>
<organism evidence="7 8">
    <name type="scientific">Pelomonas cellulosilytica</name>
    <dbReference type="NCBI Taxonomy" id="2906762"/>
    <lineage>
        <taxon>Bacteria</taxon>
        <taxon>Pseudomonadati</taxon>
        <taxon>Pseudomonadota</taxon>
        <taxon>Betaproteobacteria</taxon>
        <taxon>Burkholderiales</taxon>
        <taxon>Sphaerotilaceae</taxon>
        <taxon>Roseateles</taxon>
    </lineage>
</organism>
<keyword evidence="5" id="KW-0472">Membrane</keyword>
<dbReference type="SMART" id="SM00283">
    <property type="entry name" value="MA"/>
    <property type="match status" value="1"/>
</dbReference>
<evidence type="ECO:0000256" key="3">
    <source>
        <dbReference type="PROSITE-ProRule" id="PRU00284"/>
    </source>
</evidence>
<evidence type="ECO:0000313" key="7">
    <source>
        <dbReference type="EMBL" id="MCE4555688.1"/>
    </source>
</evidence>
<keyword evidence="1" id="KW-0488">Methylation</keyword>
<evidence type="ECO:0000259" key="6">
    <source>
        <dbReference type="PROSITE" id="PS50111"/>
    </source>
</evidence>
<dbReference type="InterPro" id="IPR024478">
    <property type="entry name" value="HlyB_4HB_MCP"/>
</dbReference>
<dbReference type="PROSITE" id="PS50111">
    <property type="entry name" value="CHEMOTAXIS_TRANSDUC_2"/>
    <property type="match status" value="1"/>
</dbReference>
<dbReference type="Pfam" id="PF12729">
    <property type="entry name" value="4HB_MCP_1"/>
    <property type="match status" value="1"/>
</dbReference>
<keyword evidence="4" id="KW-0175">Coiled coil</keyword>
<dbReference type="InterPro" id="IPR004090">
    <property type="entry name" value="Chemotax_Me-accpt_rcpt"/>
</dbReference>
<reference evidence="7 8" key="1">
    <citation type="submission" date="2021-12" db="EMBL/GenBank/DDBJ databases">
        <title>Genome seq of P8.</title>
        <authorList>
            <person name="Seo T."/>
        </authorList>
    </citation>
    <scope>NUCLEOTIDE SEQUENCE [LARGE SCALE GENOMIC DNA]</scope>
    <source>
        <strain evidence="7 8">P8</strain>
    </source>
</reference>
<feature type="domain" description="Methyl-accepting transducer" evidence="6">
    <location>
        <begin position="269"/>
        <end position="498"/>
    </location>
</feature>
<dbReference type="PANTHER" id="PTHR43531:SF14">
    <property type="entry name" value="METHYL-ACCEPTING CHEMOTAXIS PROTEIN I-RELATED"/>
    <property type="match status" value="1"/>
</dbReference>
<sequence>MKLSHKLTGAFVALTLLTLIVGVVGVVNMARVNASTEEIARSWLPSVRVLGNMRAAANQIRRAEGDHLLSTTDAQRAAAEARLAEARATLAKRETEYQPLITSPQERALYQDYRRSFDTYMQVQERLLTSSRSGEQHQEASASLFRGESRQAFAATMDLVAKLVDLNDRGSEVSADEAAQLYSTSRWVMIGLLLAGIAIAAALVALIMRDVTRSLGGDPADAQRLAREVAEGRLDGEIMLRPGDTASLTAALHDMRTGLAQVVGTVRSGAESVATASSQIAQGNHDLSQRTEEQAAALEETAASMEQLGSTVQQNADNARQANQLAQNASLVAANGGEVVAQVVETMKGINEASRRIADIIGVIDGIAFQTNILALNAAVEAARAGEQGRGFAVVAGEVRNLAGRASEAAREIKSLIGTSVERVEVGTALVDRAGETMDDVVRAIRRVTDIVGEISAASTEQNSGVAQIGQAMSQMDQVTQQNAALVEQMAAAATSLNVQAQQLVTAVAVFRLDERQPSLRHA</sequence>
<evidence type="ECO:0000256" key="1">
    <source>
        <dbReference type="ARBA" id="ARBA00022481"/>
    </source>
</evidence>
<dbReference type="Proteomes" id="UP001200741">
    <property type="component" value="Unassembled WGS sequence"/>
</dbReference>
<feature type="coiled-coil region" evidence="4">
    <location>
        <begin position="69"/>
        <end position="96"/>
    </location>
</feature>
<dbReference type="InterPro" id="IPR004089">
    <property type="entry name" value="MCPsignal_dom"/>
</dbReference>
<keyword evidence="8" id="KW-1185">Reference proteome</keyword>